<evidence type="ECO:0000313" key="1">
    <source>
        <dbReference type="EMBL" id="OXA64818.1"/>
    </source>
</evidence>
<reference evidence="1 2" key="1">
    <citation type="submission" date="2015-12" db="EMBL/GenBank/DDBJ databases">
        <title>The genome of Folsomia candida.</title>
        <authorList>
            <person name="Faddeeva A."/>
            <person name="Derks M.F."/>
            <person name="Anvar Y."/>
            <person name="Smit S."/>
            <person name="Van Straalen N."/>
            <person name="Roelofs D."/>
        </authorList>
    </citation>
    <scope>NUCLEOTIDE SEQUENCE [LARGE SCALE GENOMIC DNA]</scope>
    <source>
        <strain evidence="1 2">VU population</strain>
        <tissue evidence="1">Whole body</tissue>
    </source>
</reference>
<dbReference type="OMA" id="FIYETHC"/>
<dbReference type="Gene3D" id="1.10.246.140">
    <property type="match status" value="1"/>
</dbReference>
<dbReference type="Pfam" id="PF10163">
    <property type="entry name" value="EnY2"/>
    <property type="match status" value="1"/>
</dbReference>
<comment type="caution">
    <text evidence="1">The sequence shown here is derived from an EMBL/GenBank/DDBJ whole genome shotgun (WGS) entry which is preliminary data.</text>
</comment>
<organism evidence="1 2">
    <name type="scientific">Folsomia candida</name>
    <name type="common">Springtail</name>
    <dbReference type="NCBI Taxonomy" id="158441"/>
    <lineage>
        <taxon>Eukaryota</taxon>
        <taxon>Metazoa</taxon>
        <taxon>Ecdysozoa</taxon>
        <taxon>Arthropoda</taxon>
        <taxon>Hexapoda</taxon>
        <taxon>Collembola</taxon>
        <taxon>Entomobryomorpha</taxon>
        <taxon>Isotomoidea</taxon>
        <taxon>Isotomidae</taxon>
        <taxon>Proisotominae</taxon>
        <taxon>Folsomia</taxon>
    </lineage>
</organism>
<dbReference type="InterPro" id="IPR038212">
    <property type="entry name" value="TF_EnY2_sf"/>
</dbReference>
<dbReference type="AlphaFoldDB" id="A0A226F5U8"/>
<gene>
    <name evidence="1" type="ORF">Fcan01_03927</name>
</gene>
<dbReference type="InterPro" id="IPR018783">
    <property type="entry name" value="TF_ENY2"/>
</dbReference>
<dbReference type="Proteomes" id="UP000198287">
    <property type="component" value="Unassembled WGS sequence"/>
</dbReference>
<dbReference type="OrthoDB" id="6221744at2759"/>
<keyword evidence="2" id="KW-1185">Reference proteome</keyword>
<dbReference type="GO" id="GO:0000124">
    <property type="term" value="C:SAGA complex"/>
    <property type="evidence" value="ECO:0007669"/>
    <property type="project" value="InterPro"/>
</dbReference>
<accession>A0A226F5U8</accession>
<protein>
    <submittedName>
        <fullName evidence="1">Transcription and mRNA export factor ENY2</fullName>
    </submittedName>
</protein>
<proteinExistence type="predicted"/>
<evidence type="ECO:0000313" key="2">
    <source>
        <dbReference type="Proteomes" id="UP000198287"/>
    </source>
</evidence>
<dbReference type="GO" id="GO:0005643">
    <property type="term" value="C:nuclear pore"/>
    <property type="evidence" value="ECO:0007669"/>
    <property type="project" value="InterPro"/>
</dbReference>
<dbReference type="GO" id="GO:0006406">
    <property type="term" value="P:mRNA export from nucleus"/>
    <property type="evidence" value="ECO:0007669"/>
    <property type="project" value="InterPro"/>
</dbReference>
<dbReference type="PANTHER" id="PTHR12514">
    <property type="entry name" value="ENHANCER OF YELLOW 2 TRANSCRIPTION FACTOR"/>
    <property type="match status" value="1"/>
</dbReference>
<sequence length="104" mass="12146">MEDYREQVKDIMEKIISDNPQLNKVTDKVEARLEQCGWSDEIRMECNRLIRQRGIENISDTTELVRDLTPFARSKVPTELKKELVAMLKDALQKELEGTKLNPK</sequence>
<name>A0A226F5U8_FOLCA</name>
<dbReference type="GO" id="GO:0003713">
    <property type="term" value="F:transcription coactivator activity"/>
    <property type="evidence" value="ECO:0007669"/>
    <property type="project" value="InterPro"/>
</dbReference>
<dbReference type="EMBL" id="LNIX01000001">
    <property type="protein sequence ID" value="OXA64818.1"/>
    <property type="molecule type" value="Genomic_DNA"/>
</dbReference>
<dbReference type="STRING" id="158441.A0A226F5U8"/>